<dbReference type="EMBL" id="FXUA01000002">
    <property type="protein sequence ID" value="SMP12843.1"/>
    <property type="molecule type" value="Genomic_DNA"/>
</dbReference>
<evidence type="ECO:0000256" key="3">
    <source>
        <dbReference type="ARBA" id="ARBA00023082"/>
    </source>
</evidence>
<evidence type="ECO:0000313" key="8">
    <source>
        <dbReference type="Proteomes" id="UP001157915"/>
    </source>
</evidence>
<dbReference type="Proteomes" id="UP001157915">
    <property type="component" value="Unassembled WGS sequence"/>
</dbReference>
<dbReference type="SUPFAM" id="SSF88946">
    <property type="entry name" value="Sigma2 domain of RNA polymerase sigma factors"/>
    <property type="match status" value="1"/>
</dbReference>
<proteinExistence type="inferred from homology"/>
<feature type="domain" description="RNA polymerase sigma-70 region 2" evidence="6">
    <location>
        <begin position="35"/>
        <end position="99"/>
    </location>
</feature>
<evidence type="ECO:0000256" key="1">
    <source>
        <dbReference type="ARBA" id="ARBA00010641"/>
    </source>
</evidence>
<keyword evidence="4" id="KW-0238">DNA-binding</keyword>
<dbReference type="PANTHER" id="PTHR43133:SF8">
    <property type="entry name" value="RNA POLYMERASE SIGMA FACTOR HI_1459-RELATED"/>
    <property type="match status" value="1"/>
</dbReference>
<protein>
    <submittedName>
        <fullName evidence="7">RNA polymerase sigma factor, sigma-70 family</fullName>
    </submittedName>
</protein>
<dbReference type="PANTHER" id="PTHR43133">
    <property type="entry name" value="RNA POLYMERASE ECF-TYPE SIGMA FACTO"/>
    <property type="match status" value="1"/>
</dbReference>
<dbReference type="SUPFAM" id="SSF88659">
    <property type="entry name" value="Sigma3 and sigma4 domains of RNA polymerase sigma factors"/>
    <property type="match status" value="1"/>
</dbReference>
<comment type="similarity">
    <text evidence="1">Belongs to the sigma-70 factor family. ECF subfamily.</text>
</comment>
<evidence type="ECO:0000256" key="2">
    <source>
        <dbReference type="ARBA" id="ARBA00023015"/>
    </source>
</evidence>
<keyword evidence="2" id="KW-0805">Transcription regulation</keyword>
<organism evidence="7 8">
    <name type="scientific">Algoriphagus winogradskyi</name>
    <dbReference type="NCBI Taxonomy" id="237017"/>
    <lineage>
        <taxon>Bacteria</taxon>
        <taxon>Pseudomonadati</taxon>
        <taxon>Bacteroidota</taxon>
        <taxon>Cytophagia</taxon>
        <taxon>Cytophagales</taxon>
        <taxon>Cyclobacteriaceae</taxon>
        <taxon>Algoriphagus</taxon>
    </lineage>
</organism>
<evidence type="ECO:0000256" key="4">
    <source>
        <dbReference type="ARBA" id="ARBA00023125"/>
    </source>
</evidence>
<dbReference type="Gene3D" id="1.10.10.10">
    <property type="entry name" value="Winged helix-like DNA-binding domain superfamily/Winged helix DNA-binding domain"/>
    <property type="match status" value="1"/>
</dbReference>
<gene>
    <name evidence="7" type="ORF">SAMN06265367_102151</name>
</gene>
<keyword evidence="3" id="KW-0731">Sigma factor</keyword>
<dbReference type="InterPro" id="IPR007627">
    <property type="entry name" value="RNA_pol_sigma70_r2"/>
</dbReference>
<dbReference type="Pfam" id="PF04542">
    <property type="entry name" value="Sigma70_r2"/>
    <property type="match status" value="1"/>
</dbReference>
<reference evidence="7 8" key="1">
    <citation type="submission" date="2017-05" db="EMBL/GenBank/DDBJ databases">
        <authorList>
            <person name="Varghese N."/>
            <person name="Submissions S."/>
        </authorList>
    </citation>
    <scope>NUCLEOTIDE SEQUENCE [LARGE SCALE GENOMIC DNA]</scope>
    <source>
        <strain evidence="7 8">DSM 15360</strain>
    </source>
</reference>
<dbReference type="InterPro" id="IPR014284">
    <property type="entry name" value="RNA_pol_sigma-70_dom"/>
</dbReference>
<evidence type="ECO:0000256" key="5">
    <source>
        <dbReference type="ARBA" id="ARBA00023163"/>
    </source>
</evidence>
<accession>A0ABY1NMY3</accession>
<dbReference type="NCBIfam" id="TIGR02937">
    <property type="entry name" value="sigma70-ECF"/>
    <property type="match status" value="1"/>
</dbReference>
<comment type="caution">
    <text evidence="7">The sequence shown here is derived from an EMBL/GenBank/DDBJ whole genome shotgun (WGS) entry which is preliminary data.</text>
</comment>
<dbReference type="InterPro" id="IPR036388">
    <property type="entry name" value="WH-like_DNA-bd_sf"/>
</dbReference>
<name>A0ABY1NMY3_9BACT</name>
<keyword evidence="8" id="KW-1185">Reference proteome</keyword>
<evidence type="ECO:0000259" key="6">
    <source>
        <dbReference type="Pfam" id="PF04542"/>
    </source>
</evidence>
<dbReference type="InterPro" id="IPR039425">
    <property type="entry name" value="RNA_pol_sigma-70-like"/>
</dbReference>
<dbReference type="InterPro" id="IPR013325">
    <property type="entry name" value="RNA_pol_sigma_r2"/>
</dbReference>
<sequence length="190" mass="22260">MPKDIFNSYSQEELTKAIINNDNVVLQSIYKLGFPKVQHFILRNSGSEDQAKDIFQDAFISFWTNIRSGKFAPENESALVGYLFQIAKNKWLDHLRSSKTKKTVPLEERDITDFPNLEVHDKEAYYLKIEYAFQKIGKDCHELLTRFYFKKESLTQVSRAMGWTAQTAKNNKYRCMQKLKNIIQEGEKES</sequence>
<dbReference type="InterPro" id="IPR013324">
    <property type="entry name" value="RNA_pol_sigma_r3/r4-like"/>
</dbReference>
<evidence type="ECO:0000313" key="7">
    <source>
        <dbReference type="EMBL" id="SMP12843.1"/>
    </source>
</evidence>
<dbReference type="Gene3D" id="1.10.1740.10">
    <property type="match status" value="1"/>
</dbReference>
<keyword evidence="5" id="KW-0804">Transcription</keyword>